<dbReference type="InterPro" id="IPR052370">
    <property type="entry name" value="Meta-cleavage_hydrolase"/>
</dbReference>
<dbReference type="Pfam" id="PF00561">
    <property type="entry name" value="Abhydrolase_1"/>
    <property type="match status" value="1"/>
</dbReference>
<protein>
    <recommendedName>
        <fullName evidence="1">AB hydrolase-1 domain-containing protein</fullName>
    </recommendedName>
</protein>
<sequence length="304" mass="34430">MVNIIKLYKPLLRAAMKVAGVRPQKIEVEPGTIMNFWAPTRPQNNKNAIVFLHGFVGDGMLTWQLQVLALARKYNVYVPDLLFFGGSTTDDSRRTVDFHTECLAKGLAALGLRRCTVVGFSYGGAMAFKLAESRPELVESVVATCFLPVVTESISKECLGQMGFPTWSEFLLPNSASCMKKMFEVGSYELPRIPIRVFKDALEVMFDHRKERAELLEAMVIPDKDFNLPAYSQRIHLVWGKDDKVLSVERARELKEKLGNKATLQCIEKAGHIALIERPFVFNRCLKRILASIYDERSPDFSYE</sequence>
<dbReference type="eggNOG" id="KOG1454">
    <property type="taxonomic scope" value="Eukaryota"/>
</dbReference>
<dbReference type="PANTHER" id="PTHR43139">
    <property type="entry name" value="SI:DKEY-122A22.2"/>
    <property type="match status" value="1"/>
</dbReference>
<dbReference type="PANTHER" id="PTHR43139:SF22">
    <property type="entry name" value="AB HYDROLASE-1 DOMAIN-CONTAINING PROTEIN"/>
    <property type="match status" value="1"/>
</dbReference>
<dbReference type="Gene3D" id="3.40.50.1820">
    <property type="entry name" value="alpha/beta hydrolase"/>
    <property type="match status" value="1"/>
</dbReference>
<organism evidence="2">
    <name type="scientific">Eucalyptus grandis</name>
    <name type="common">Flooded gum</name>
    <dbReference type="NCBI Taxonomy" id="71139"/>
    <lineage>
        <taxon>Eukaryota</taxon>
        <taxon>Viridiplantae</taxon>
        <taxon>Streptophyta</taxon>
        <taxon>Embryophyta</taxon>
        <taxon>Tracheophyta</taxon>
        <taxon>Spermatophyta</taxon>
        <taxon>Magnoliopsida</taxon>
        <taxon>eudicotyledons</taxon>
        <taxon>Gunneridae</taxon>
        <taxon>Pentapetalae</taxon>
        <taxon>rosids</taxon>
        <taxon>malvids</taxon>
        <taxon>Myrtales</taxon>
        <taxon>Myrtaceae</taxon>
        <taxon>Myrtoideae</taxon>
        <taxon>Eucalypteae</taxon>
        <taxon>Eucalyptus</taxon>
    </lineage>
</organism>
<dbReference type="KEGG" id="egr:104455485"/>
<dbReference type="OrthoDB" id="6431331at2759"/>
<accession>A0A059BEA2</accession>
<dbReference type="EMBL" id="KK198759">
    <property type="protein sequence ID" value="KCW63990.1"/>
    <property type="molecule type" value="Genomic_DNA"/>
</dbReference>
<feature type="domain" description="AB hydrolase-1" evidence="1">
    <location>
        <begin position="47"/>
        <end position="152"/>
    </location>
</feature>
<name>A0A059BEA2_EUCGR</name>
<dbReference type="InParanoid" id="A0A059BEA2"/>
<reference evidence="2" key="1">
    <citation type="submission" date="2013-07" db="EMBL/GenBank/DDBJ databases">
        <title>The genome of Eucalyptus grandis.</title>
        <authorList>
            <person name="Schmutz J."/>
            <person name="Hayes R."/>
            <person name="Myburg A."/>
            <person name="Tuskan G."/>
            <person name="Grattapaglia D."/>
            <person name="Rokhsar D.S."/>
        </authorList>
    </citation>
    <scope>NUCLEOTIDE SEQUENCE</scope>
    <source>
        <tissue evidence="2">Leaf extractions</tissue>
    </source>
</reference>
<dbReference type="STRING" id="71139.A0A059BEA2"/>
<dbReference type="Gramene" id="KCW63990">
    <property type="protein sequence ID" value="KCW63990"/>
    <property type="gene ID" value="EUGRSUZ_G01677"/>
</dbReference>
<proteinExistence type="predicted"/>
<dbReference type="SUPFAM" id="SSF53474">
    <property type="entry name" value="alpha/beta-Hydrolases"/>
    <property type="match status" value="1"/>
</dbReference>
<dbReference type="PRINTS" id="PR00111">
    <property type="entry name" value="ABHYDROLASE"/>
</dbReference>
<dbReference type="OMA" id="IFNMEVA"/>
<evidence type="ECO:0000259" key="1">
    <source>
        <dbReference type="Pfam" id="PF00561"/>
    </source>
</evidence>
<evidence type="ECO:0000313" key="2">
    <source>
        <dbReference type="EMBL" id="KCW63990.1"/>
    </source>
</evidence>
<gene>
    <name evidence="2" type="ORF">EUGRSUZ_G01677</name>
</gene>
<dbReference type="AlphaFoldDB" id="A0A059BEA2"/>
<dbReference type="InterPro" id="IPR000073">
    <property type="entry name" value="AB_hydrolase_1"/>
</dbReference>
<dbReference type="InterPro" id="IPR029058">
    <property type="entry name" value="AB_hydrolase_fold"/>
</dbReference>